<evidence type="ECO:0000313" key="9">
    <source>
        <dbReference type="EMBL" id="MFC5178371.1"/>
    </source>
</evidence>
<dbReference type="SUPFAM" id="SSF141523">
    <property type="entry name" value="L,D-transpeptidase catalytic domain-like"/>
    <property type="match status" value="1"/>
</dbReference>
<dbReference type="InterPro" id="IPR005490">
    <property type="entry name" value="LD_TPept_cat_dom"/>
</dbReference>
<sequence>MTAPRPAPVRPRYGRIGAASASLVVTLVAALGGLGMLPSAAGTPERAAVSLTADHLGRTPTSAESDRRTPTPAGGSEARAGAAEAALPASSGHGRRVVFSESRQRVWLVDRGDEVLRTYPVSGSRADNLDPGTYEVWSRSEDALGIDGSTMRWFVRFAHGEKAAIGFHDIPLLDGEREQTVAQLGTPQSHGCIRQRTPDAKALWDFAPLGTTVVVVN</sequence>
<dbReference type="EMBL" id="JBHSKD010000023">
    <property type="protein sequence ID" value="MFC5178371.1"/>
    <property type="molecule type" value="Genomic_DNA"/>
</dbReference>
<dbReference type="PROSITE" id="PS52029">
    <property type="entry name" value="LD_TPASE"/>
    <property type="match status" value="1"/>
</dbReference>
<dbReference type="InterPro" id="IPR038063">
    <property type="entry name" value="Transpep_catalytic_dom"/>
</dbReference>
<dbReference type="GO" id="GO:0016740">
    <property type="term" value="F:transferase activity"/>
    <property type="evidence" value="ECO:0007669"/>
    <property type="project" value="UniProtKB-KW"/>
</dbReference>
<evidence type="ECO:0000313" key="10">
    <source>
        <dbReference type="Proteomes" id="UP001596087"/>
    </source>
</evidence>
<evidence type="ECO:0000256" key="4">
    <source>
        <dbReference type="ARBA" id="ARBA00022984"/>
    </source>
</evidence>
<dbReference type="Pfam" id="PF03734">
    <property type="entry name" value="YkuD"/>
    <property type="match status" value="1"/>
</dbReference>
<evidence type="ECO:0000256" key="6">
    <source>
        <dbReference type="PROSITE-ProRule" id="PRU01373"/>
    </source>
</evidence>
<evidence type="ECO:0000259" key="8">
    <source>
        <dbReference type="PROSITE" id="PS52029"/>
    </source>
</evidence>
<dbReference type="RefSeq" id="WP_378591959.1">
    <property type="nucleotide sequence ID" value="NZ_JBHSKD010000023.1"/>
</dbReference>
<evidence type="ECO:0000256" key="5">
    <source>
        <dbReference type="ARBA" id="ARBA00023316"/>
    </source>
</evidence>
<evidence type="ECO:0000256" key="1">
    <source>
        <dbReference type="ARBA" id="ARBA00004752"/>
    </source>
</evidence>
<keyword evidence="4 6" id="KW-0573">Peptidoglycan synthesis</keyword>
<dbReference type="PANTHER" id="PTHR30582">
    <property type="entry name" value="L,D-TRANSPEPTIDASE"/>
    <property type="match status" value="1"/>
</dbReference>
<evidence type="ECO:0000256" key="7">
    <source>
        <dbReference type="SAM" id="MobiDB-lite"/>
    </source>
</evidence>
<feature type="region of interest" description="Disordered" evidence="7">
    <location>
        <begin position="54"/>
        <end position="93"/>
    </location>
</feature>
<keyword evidence="3 6" id="KW-0133">Cell shape</keyword>
<gene>
    <name evidence="9" type="ORF">ACFPGP_16955</name>
</gene>
<dbReference type="Proteomes" id="UP001596087">
    <property type="component" value="Unassembled WGS sequence"/>
</dbReference>
<feature type="active site" description="Proton donor/acceptor" evidence="6">
    <location>
        <position position="168"/>
    </location>
</feature>
<accession>A0ABW0BM24</accession>
<dbReference type="CDD" id="cd16913">
    <property type="entry name" value="YkuD_like"/>
    <property type="match status" value="1"/>
</dbReference>
<comment type="pathway">
    <text evidence="1 6">Cell wall biogenesis; peptidoglycan biosynthesis.</text>
</comment>
<feature type="active site" description="Nucleophile" evidence="6">
    <location>
        <position position="192"/>
    </location>
</feature>
<evidence type="ECO:0000256" key="3">
    <source>
        <dbReference type="ARBA" id="ARBA00022960"/>
    </source>
</evidence>
<dbReference type="Gene3D" id="2.40.440.10">
    <property type="entry name" value="L,D-transpeptidase catalytic domain-like"/>
    <property type="match status" value="1"/>
</dbReference>
<protein>
    <submittedName>
        <fullName evidence="9">L,D-transpeptidase</fullName>
        <ecNumber evidence="9">2.-.-.-</ecNumber>
    </submittedName>
</protein>
<evidence type="ECO:0000256" key="2">
    <source>
        <dbReference type="ARBA" id="ARBA00022679"/>
    </source>
</evidence>
<feature type="compositionally biased region" description="Low complexity" evidence="7">
    <location>
        <begin position="72"/>
        <end position="92"/>
    </location>
</feature>
<proteinExistence type="predicted"/>
<dbReference type="PANTHER" id="PTHR30582:SF2">
    <property type="entry name" value="L,D-TRANSPEPTIDASE YCIB-RELATED"/>
    <property type="match status" value="1"/>
</dbReference>
<dbReference type="InterPro" id="IPR050979">
    <property type="entry name" value="LD-transpeptidase"/>
</dbReference>
<organism evidence="9 10">
    <name type="scientific">Nocardioides taihuensis</name>
    <dbReference type="NCBI Taxonomy" id="1835606"/>
    <lineage>
        <taxon>Bacteria</taxon>
        <taxon>Bacillati</taxon>
        <taxon>Actinomycetota</taxon>
        <taxon>Actinomycetes</taxon>
        <taxon>Propionibacteriales</taxon>
        <taxon>Nocardioidaceae</taxon>
        <taxon>Nocardioides</taxon>
    </lineage>
</organism>
<keyword evidence="5 6" id="KW-0961">Cell wall biogenesis/degradation</keyword>
<feature type="domain" description="L,D-TPase catalytic" evidence="8">
    <location>
        <begin position="95"/>
        <end position="216"/>
    </location>
</feature>
<reference evidence="10" key="1">
    <citation type="journal article" date="2019" name="Int. J. Syst. Evol. Microbiol.">
        <title>The Global Catalogue of Microorganisms (GCM) 10K type strain sequencing project: providing services to taxonomists for standard genome sequencing and annotation.</title>
        <authorList>
            <consortium name="The Broad Institute Genomics Platform"/>
            <consortium name="The Broad Institute Genome Sequencing Center for Infectious Disease"/>
            <person name="Wu L."/>
            <person name="Ma J."/>
        </authorList>
    </citation>
    <scope>NUCLEOTIDE SEQUENCE [LARGE SCALE GENOMIC DNA]</scope>
    <source>
        <strain evidence="10">DFY41</strain>
    </source>
</reference>
<name>A0ABW0BM24_9ACTN</name>
<comment type="caution">
    <text evidence="9">The sequence shown here is derived from an EMBL/GenBank/DDBJ whole genome shotgun (WGS) entry which is preliminary data.</text>
</comment>
<keyword evidence="2 9" id="KW-0808">Transferase</keyword>
<keyword evidence="10" id="KW-1185">Reference proteome</keyword>
<dbReference type="EC" id="2.-.-.-" evidence="9"/>